<protein>
    <submittedName>
        <fullName evidence="2">Replication protein</fullName>
    </submittedName>
</protein>
<dbReference type="Proteomes" id="UP001271274">
    <property type="component" value="Unassembled WGS sequence"/>
</dbReference>
<dbReference type="Gene3D" id="3.90.1720.10">
    <property type="entry name" value="endopeptidase domain like (from Nostoc punctiforme)"/>
    <property type="match status" value="1"/>
</dbReference>
<feature type="transmembrane region" description="Helical" evidence="1">
    <location>
        <begin position="389"/>
        <end position="416"/>
    </location>
</feature>
<sequence>MPNVGYATLQVIPSVRGIGDELRSQLVGPAGDAGEEAGQAAGGNLKDKLLAGAAIAGAAAGAVLVAGITEAMEQANITSVLKGQLGATAKEAARYGQIAGELYAKGITEDVQSAADAIRAVISGGLAPPDATNKQLKSIAAQMSDVATTFGTDMGLQSQAISALLKNGLAPNAKSALDLVTVGFQKLGPNAEDILETFQEYPVQLRKLGLDAKTSLGLFQQGLKGGARDTDIIADGFKEFSIRAIDMSQSSQDAYKLLGLDAEQMSAQIAKGGTHASSGLQTVLDKLRGMEDPVKQNAAAVGLFGTQAEDMGAALFKLDPSKAVKGLGSVSGAATQLGKDLHSGPAHELEVFVRGLKQGFVTFLGGRVLPILSKTGAFLNRNVLPPLKILGSVAAAILIPALTGLWTAGAGVVNWLRDMGAWLLPIGVLVGGLTLLLSANALATAAVTATFSLYRGAILAWAAVQRTAIAIQTAWNLVASANPLGLIVIALVALGVALVVAYKKSDTFRAIVQTAFQAVAKWGLWLWDVVLKPVIGFIVTAFKWWWTAVKIYATAVGVIFYTLGAVAVWLWEKAISPVIGWIVAGFKLWWSGVKLYFSLVGAGFRAVGAAAMWLWDYAISPVIDLIVGGFRLWWSGVKLYFGFVRAGFRAVGAGATWLWKSAFSPAIDGIKSALSVGYNVTIKPVLAALRAAIGKTGQAFDSARAAIKTAWDKVKGIAKAPVAFIIDTVYNNGLVGVWNKVAGAFGAPKLSKYKFARGGPVFGAGTETSDDVPAWLSKNEHVWTAREVRGAGGHGAVMAMRRWAAAGGGDRSPGFADGGGLFGWVGKAASKGVDLAKEGVSWLKDGMKASAVAGLNKVVKPLIAKISGSASLYKDMVTAVPKRMISAIVGYAGKADGKLESAGIGGKGFKAGLSWARTQAGKKYQWGGNGDPSWDCSGLVSAIESVIRGQKPHRRWATGAFSGATAPSGWVRGARSPYMIGITNAGVGHTAGTINGVNVESRGGDGVVVGARARGYRSSMFTDVYGFKGYAKGTRGATPGWAWVGELGPELVRFGGGEQVLNTQDSLRAASGMGVLPGYAKGTSKAKIKAARKDIPGDLTGVTKALTASASDIKRAFDALTKDLRAAGGAGKSLAVSSTKASAKLQALAGQRDSVDSRLEAAKSAAADQKKSAQDFFGLSQVGEVATFTDLLGGLKSRQAEADAFRKQIAGLSKKGVSQDIISQLVAQGPGGPLIDLIAGASKGQLAQLNKVSKSGSTLSTAYGRTMADAMFDAGAQAGKGFLTGLQAQEAELQKAMDRLGAGLVAAIRKKLKIKSPSRVTQWVGEMTGAGVGVGLDNTAASVAAAAARVADAAVPGVPTVSPASLAASASTPQGLAPGTRLRLVVGEHEFDAYVDDRADGRVNAGLTRVRRTAAAGRK</sequence>
<evidence type="ECO:0000313" key="3">
    <source>
        <dbReference type="Proteomes" id="UP001271274"/>
    </source>
</evidence>
<keyword evidence="1" id="KW-0812">Transmembrane</keyword>
<dbReference type="EMBL" id="JARAYU010000018">
    <property type="protein sequence ID" value="MDX3705195.1"/>
    <property type="molecule type" value="Genomic_DNA"/>
</dbReference>
<accession>A0ABU4NRF0</accession>
<comment type="caution">
    <text evidence="2">The sequence shown here is derived from an EMBL/GenBank/DDBJ whole genome shotgun (WGS) entry which is preliminary data.</text>
</comment>
<keyword evidence="1" id="KW-0472">Membrane</keyword>
<feature type="transmembrane region" description="Helical" evidence="1">
    <location>
        <begin position="578"/>
        <end position="597"/>
    </location>
</feature>
<gene>
    <name evidence="2" type="ORF">PV662_36730</name>
</gene>
<evidence type="ECO:0000313" key="2">
    <source>
        <dbReference type="EMBL" id="MDX3705195.1"/>
    </source>
</evidence>
<dbReference type="SUPFAM" id="SSF54001">
    <property type="entry name" value="Cysteine proteinases"/>
    <property type="match status" value="1"/>
</dbReference>
<dbReference type="RefSeq" id="WP_319063361.1">
    <property type="nucleotide sequence ID" value="NZ_JARAYT010000010.1"/>
</dbReference>
<reference evidence="2 3" key="1">
    <citation type="journal article" date="2023" name="Microb. Genom.">
        <title>Mesoterricola silvestris gen. nov., sp. nov., Mesoterricola sediminis sp. nov., Geothrix oryzae sp. nov., Geothrix edaphica sp. nov., Geothrix rubra sp. nov., and Geothrix limicola sp. nov., six novel members of Acidobacteriota isolated from soils.</title>
        <authorList>
            <person name="Weisberg A.J."/>
            <person name="Pearce E."/>
            <person name="Kramer C.G."/>
            <person name="Chang J.H."/>
            <person name="Clarke C.R."/>
        </authorList>
    </citation>
    <scope>NUCLEOTIDE SEQUENCE [LARGE SCALE GENOMIC DNA]</scope>
    <source>
        <strain evidence="2 3">ID09-01A</strain>
    </source>
</reference>
<proteinExistence type="predicted"/>
<feature type="transmembrane region" description="Helical" evidence="1">
    <location>
        <begin position="603"/>
        <end position="627"/>
    </location>
</feature>
<feature type="transmembrane region" description="Helical" evidence="1">
    <location>
        <begin position="422"/>
        <end position="446"/>
    </location>
</feature>
<name>A0ABU4NRF0_9ACTN</name>
<feature type="transmembrane region" description="Helical" evidence="1">
    <location>
        <begin position="522"/>
        <end position="545"/>
    </location>
</feature>
<dbReference type="InterPro" id="IPR038765">
    <property type="entry name" value="Papain-like_cys_pep_sf"/>
</dbReference>
<keyword evidence="3" id="KW-1185">Reference proteome</keyword>
<organism evidence="2 3">
    <name type="scientific">Streptomyces europaeiscabiei</name>
    <dbReference type="NCBI Taxonomy" id="146819"/>
    <lineage>
        <taxon>Bacteria</taxon>
        <taxon>Bacillati</taxon>
        <taxon>Actinomycetota</taxon>
        <taxon>Actinomycetes</taxon>
        <taxon>Kitasatosporales</taxon>
        <taxon>Streptomycetaceae</taxon>
        <taxon>Streptomyces</taxon>
    </lineage>
</organism>
<feature type="transmembrane region" description="Helical" evidence="1">
    <location>
        <begin position="484"/>
        <end position="502"/>
    </location>
</feature>
<evidence type="ECO:0000256" key="1">
    <source>
        <dbReference type="SAM" id="Phobius"/>
    </source>
</evidence>
<feature type="transmembrane region" description="Helical" evidence="1">
    <location>
        <begin position="551"/>
        <end position="571"/>
    </location>
</feature>
<keyword evidence="1" id="KW-1133">Transmembrane helix</keyword>